<feature type="compositionally biased region" description="Gly residues" evidence="3">
    <location>
        <begin position="335"/>
        <end position="345"/>
    </location>
</feature>
<dbReference type="PANTHER" id="PTHR36100:SF1">
    <property type="entry name" value="BUD SITE SELECTION PROTEIN 4"/>
    <property type="match status" value="1"/>
</dbReference>
<evidence type="ECO:0000313" key="5">
    <source>
        <dbReference type="EMBL" id="CEQ38958.1"/>
    </source>
</evidence>
<dbReference type="SMART" id="SM00233">
    <property type="entry name" value="PH"/>
    <property type="match status" value="1"/>
</dbReference>
<protein>
    <submittedName>
        <fullName evidence="5">SPOSA6832_00449-mRNA-1:cds</fullName>
    </submittedName>
</protein>
<dbReference type="PROSITE" id="PS50003">
    <property type="entry name" value="PH_DOMAIN"/>
    <property type="match status" value="1"/>
</dbReference>
<feature type="compositionally biased region" description="Acidic residues" evidence="3">
    <location>
        <begin position="468"/>
        <end position="477"/>
    </location>
</feature>
<dbReference type="EMBL" id="CENE01000001">
    <property type="protein sequence ID" value="CEQ38958.1"/>
    <property type="molecule type" value="Genomic_DNA"/>
</dbReference>
<feature type="compositionally biased region" description="Low complexity" evidence="3">
    <location>
        <begin position="632"/>
        <end position="657"/>
    </location>
</feature>
<feature type="region of interest" description="Disordered" evidence="3">
    <location>
        <begin position="1178"/>
        <end position="1199"/>
    </location>
</feature>
<feature type="region of interest" description="Disordered" evidence="3">
    <location>
        <begin position="820"/>
        <end position="888"/>
    </location>
</feature>
<keyword evidence="2" id="KW-0131">Cell cycle</keyword>
<feature type="compositionally biased region" description="Low complexity" evidence="3">
    <location>
        <begin position="833"/>
        <end position="853"/>
    </location>
</feature>
<dbReference type="InterPro" id="IPR052007">
    <property type="entry name" value="Bud4"/>
</dbReference>
<evidence type="ECO:0000256" key="2">
    <source>
        <dbReference type="ARBA" id="ARBA00023306"/>
    </source>
</evidence>
<dbReference type="GO" id="GO:0051301">
    <property type="term" value="P:cell division"/>
    <property type="evidence" value="ECO:0007669"/>
    <property type="project" value="UniProtKB-KW"/>
</dbReference>
<feature type="compositionally biased region" description="Low complexity" evidence="3">
    <location>
        <begin position="209"/>
        <end position="223"/>
    </location>
</feature>
<feature type="compositionally biased region" description="Acidic residues" evidence="3">
    <location>
        <begin position="431"/>
        <end position="441"/>
    </location>
</feature>
<sequence length="1450" mass="153754">MATSSTASPSALRPSTLYTIPQPSSPSSLRAPAAPSAPRSPNFARRDMAQPSAGESSARPSSTILQHVKGAEGGVEAITTRRRNSGSFKHMSVGSLVSNSPFTQRLGSVAKPPGSPEKKAEGLYGSSRIPTAMGSPRKTSGSRKASGETSGPVKENSNPSELNELGDGGLASKGDVFDSSLPRSRSSSPSVPFRPIRSHNPSPALSSTSAHSANAGLALGASSPFKPSRPTFGSAKRQPSREDLNQPRRQPRPSHAALQKNGLVSSSPFTNQRPPPPLPASSSSGPSPPLQQAPYEIGPLAQESAPFGYHDVPNEQHVSNLPSATSSPGKSTGQVGLGARPGGPVGANDRRIVAGASVPPSSTPPPKDRRSSFDSPTSPSSSSMAQIRRGMRGPRPMGADGEIDDGDETEREDASRPLRRQPSNKTVTWAETEEVLEFEVEEERRRSMMSDASTVSDDSRYYRHNSSDEYDDDEYDEGNNSYGFAEGGSIEVHDVDESDAEDSVVSAASSAMDDMIEQIDDFIHEGSYDEPDVFTRSQIPSFSTSQQRSHYPTPGYSAVSPAPPASAFSASSASVGDDDENDALSTSSYDDEEEDAMQATRQQLLERAARTSLQGAPGSPSRPPLPLPPSSAAPLKAPTPAVAAPAVAAPSHLAAPAFSTGHSSEMKTSDSAYSLPDIPGTSPFLGFGDDGTAGSVVTLDKGNRPEAIPSTRPLQPHHAAPSTPPSQSTPTAVSPATASPAPRRMNDSPILSAFNRLSITSPPVTAPSGADLSRQASLIGSDVTTSSISWYGTTANGSLRGGTLRLNRDRLEERKKAHQALLSGSPTGFGAFPTLSPDPSQQQQPSSVGPFSQAMEETQSAPASSAHLSGSRAIEARPAPKARSATLSSSMLPTIAASPQRSKLGLSVGAPLTADVAEEMASPLERLQRGMEGRSEGGEWRSGDSLLGVSELAKGGDEDALARRESGTELKAADIIAKRRAQGARPTRRRSASTGDANIAETASAPMEAMHTMPELGFEKRAGDAAFASGVLESLDDIYNSRNRTYRVRESRLVVAAASDINGSRAGDVDPGRAWRKKRPSDVYGITRSVSTVSVASRRARELSGQLFVHLKEVYFEGLPMPRGRVSVKASLDNGRRQVEAAERELAPKVALKKEFELGCSETLTFSIHFSVDNKPPPPPVVAAAPPPPPSPSKPSRGFRIFSSAKKKPATPTKAYAPPPPTPDPFYDFVSADGKIATATITFLNEAKKCRLKKARIVVPFAKKNPASPRACSGSLVLDLLFVPSVPGIPKTILPKSMDEVVDGLERADWAAKVTHESVLTQLGGDCPVWRRRIVKLRGNTLVPYSEVTKRSHVEINLAHVTSLEDLNVPTTATPRSHASVYDPDEDISRMDNSFRLHFKGGNWIDFFADNAESKEKWLDVLRLIVGTEAKEGAPEWAIVVRKLPIPKQP</sequence>
<feature type="compositionally biased region" description="Polar residues" evidence="3">
    <location>
        <begin position="855"/>
        <end position="868"/>
    </location>
</feature>
<evidence type="ECO:0000256" key="1">
    <source>
        <dbReference type="ARBA" id="ARBA00022618"/>
    </source>
</evidence>
<feature type="compositionally biased region" description="Low complexity" evidence="3">
    <location>
        <begin position="179"/>
        <end position="195"/>
    </location>
</feature>
<feature type="region of interest" description="Disordered" evidence="3">
    <location>
        <begin position="1"/>
        <end position="487"/>
    </location>
</feature>
<feature type="compositionally biased region" description="Polar residues" evidence="3">
    <location>
        <begin position="199"/>
        <end position="208"/>
    </location>
</feature>
<feature type="compositionally biased region" description="Polar residues" evidence="3">
    <location>
        <begin position="262"/>
        <end position="272"/>
    </location>
</feature>
<gene>
    <name evidence="5" type="primary">SPOSA6832_00449</name>
</gene>
<keyword evidence="6" id="KW-1185">Reference proteome</keyword>
<dbReference type="InterPro" id="IPR001849">
    <property type="entry name" value="PH_domain"/>
</dbReference>
<feature type="compositionally biased region" description="Pro residues" evidence="3">
    <location>
        <begin position="620"/>
        <end position="631"/>
    </location>
</feature>
<keyword evidence="1" id="KW-0132">Cell division</keyword>
<feature type="compositionally biased region" description="Polar residues" evidence="3">
    <location>
        <begin position="535"/>
        <end position="550"/>
    </location>
</feature>
<feature type="compositionally biased region" description="Low complexity" evidence="3">
    <location>
        <begin position="557"/>
        <end position="575"/>
    </location>
</feature>
<feature type="compositionally biased region" description="Polar residues" evidence="3">
    <location>
        <begin position="95"/>
        <end position="106"/>
    </location>
</feature>
<feature type="region of interest" description="Disordered" evidence="3">
    <location>
        <begin position="526"/>
        <end position="748"/>
    </location>
</feature>
<dbReference type="SUPFAM" id="SSF50729">
    <property type="entry name" value="PH domain-like"/>
    <property type="match status" value="1"/>
</dbReference>
<feature type="compositionally biased region" description="Low complexity" evidence="3">
    <location>
        <begin position="719"/>
        <end position="742"/>
    </location>
</feature>
<feature type="compositionally biased region" description="Low complexity" evidence="3">
    <location>
        <begin position="25"/>
        <end position="43"/>
    </location>
</feature>
<dbReference type="InterPro" id="IPR011993">
    <property type="entry name" value="PH-like_dom_sf"/>
</dbReference>
<proteinExistence type="predicted"/>
<organism evidence="5 6">
    <name type="scientific">Sporidiobolus salmonicolor</name>
    <name type="common">Yeast-like fungus</name>
    <name type="synonym">Sporobolomyces salmonicolor</name>
    <dbReference type="NCBI Taxonomy" id="5005"/>
    <lineage>
        <taxon>Eukaryota</taxon>
        <taxon>Fungi</taxon>
        <taxon>Dikarya</taxon>
        <taxon>Basidiomycota</taxon>
        <taxon>Pucciniomycotina</taxon>
        <taxon>Microbotryomycetes</taxon>
        <taxon>Sporidiobolales</taxon>
        <taxon>Sporidiobolaceae</taxon>
        <taxon>Sporobolomyces</taxon>
    </lineage>
</organism>
<accession>A0A0D6EGP1</accession>
<dbReference type="GO" id="GO:0005525">
    <property type="term" value="F:GTP binding"/>
    <property type="evidence" value="ECO:0007669"/>
    <property type="project" value="TreeGrafter"/>
</dbReference>
<feature type="domain" description="PH" evidence="4">
    <location>
        <begin position="1313"/>
        <end position="1427"/>
    </location>
</feature>
<dbReference type="OrthoDB" id="2123378at2759"/>
<feature type="compositionally biased region" description="Acidic residues" evidence="3">
    <location>
        <begin position="401"/>
        <end position="411"/>
    </location>
</feature>
<feature type="compositionally biased region" description="Polar residues" evidence="3">
    <location>
        <begin position="316"/>
        <end position="334"/>
    </location>
</feature>
<evidence type="ECO:0000259" key="4">
    <source>
        <dbReference type="PROSITE" id="PS50003"/>
    </source>
</evidence>
<dbReference type="Gene3D" id="2.30.29.30">
    <property type="entry name" value="Pleckstrin-homology domain (PH domain)/Phosphotyrosine-binding domain (PTB)"/>
    <property type="match status" value="1"/>
</dbReference>
<dbReference type="PANTHER" id="PTHR36100">
    <property type="entry name" value="BUD SITE SELECTION PROTEIN 4"/>
    <property type="match status" value="1"/>
</dbReference>
<evidence type="ECO:0000313" key="6">
    <source>
        <dbReference type="Proteomes" id="UP000243876"/>
    </source>
</evidence>
<feature type="compositionally biased region" description="Polar residues" evidence="3">
    <location>
        <begin position="53"/>
        <end position="65"/>
    </location>
</feature>
<dbReference type="Proteomes" id="UP000243876">
    <property type="component" value="Unassembled WGS sequence"/>
</dbReference>
<feature type="compositionally biased region" description="Pro residues" evidence="3">
    <location>
        <begin position="1178"/>
        <end position="1193"/>
    </location>
</feature>
<feature type="compositionally biased region" description="Polar residues" evidence="3">
    <location>
        <begin position="137"/>
        <end position="161"/>
    </location>
</feature>
<name>A0A0D6EGP1_SPOSA</name>
<reference evidence="6" key="1">
    <citation type="submission" date="2015-02" db="EMBL/GenBank/DDBJ databases">
        <authorList>
            <person name="Gon?alves P."/>
        </authorList>
    </citation>
    <scope>NUCLEOTIDE SEQUENCE [LARGE SCALE GENOMIC DNA]</scope>
</reference>
<feature type="compositionally biased region" description="Basic and acidic residues" evidence="3">
    <location>
        <begin position="457"/>
        <end position="467"/>
    </location>
</feature>
<feature type="compositionally biased region" description="Low complexity" evidence="3">
    <location>
        <begin position="373"/>
        <end position="383"/>
    </location>
</feature>
<evidence type="ECO:0000256" key="3">
    <source>
        <dbReference type="SAM" id="MobiDB-lite"/>
    </source>
</evidence>